<dbReference type="HOGENOM" id="CLU_205511_0_0_1"/>
<dbReference type="AlphaFoldDB" id="G7L7P0"/>
<dbReference type="EnsemblPlants" id="AET02631">
    <property type="protein sequence ID" value="AET02631"/>
    <property type="gene ID" value="MTR_8g044920"/>
</dbReference>
<accession>G7L7P0</accession>
<organism evidence="1 3">
    <name type="scientific">Medicago truncatula</name>
    <name type="common">Barrel medic</name>
    <name type="synonym">Medicago tribuloides</name>
    <dbReference type="NCBI Taxonomy" id="3880"/>
    <lineage>
        <taxon>Eukaryota</taxon>
        <taxon>Viridiplantae</taxon>
        <taxon>Streptophyta</taxon>
        <taxon>Embryophyta</taxon>
        <taxon>Tracheophyta</taxon>
        <taxon>Spermatophyta</taxon>
        <taxon>Magnoliopsida</taxon>
        <taxon>eudicotyledons</taxon>
        <taxon>Gunneridae</taxon>
        <taxon>Pentapetalae</taxon>
        <taxon>rosids</taxon>
        <taxon>fabids</taxon>
        <taxon>Fabales</taxon>
        <taxon>Fabaceae</taxon>
        <taxon>Papilionoideae</taxon>
        <taxon>50 kb inversion clade</taxon>
        <taxon>NPAAA clade</taxon>
        <taxon>Hologalegina</taxon>
        <taxon>IRL clade</taxon>
        <taxon>Trifolieae</taxon>
        <taxon>Medicago</taxon>
    </lineage>
</organism>
<dbReference type="Proteomes" id="UP000002051">
    <property type="component" value="Chromosome 8"/>
</dbReference>
<dbReference type="PaxDb" id="3880-AET02631"/>
<reference evidence="1 3" key="1">
    <citation type="journal article" date="2011" name="Nature">
        <title>The Medicago genome provides insight into the evolution of rhizobial symbioses.</title>
        <authorList>
            <person name="Young N.D."/>
            <person name="Debelle F."/>
            <person name="Oldroyd G.E."/>
            <person name="Geurts R."/>
            <person name="Cannon S.B."/>
            <person name="Udvardi M.K."/>
            <person name="Benedito V.A."/>
            <person name="Mayer K.F."/>
            <person name="Gouzy J."/>
            <person name="Schoof H."/>
            <person name="Van de Peer Y."/>
            <person name="Proost S."/>
            <person name="Cook D.R."/>
            <person name="Meyers B.C."/>
            <person name="Spannagl M."/>
            <person name="Cheung F."/>
            <person name="De Mita S."/>
            <person name="Krishnakumar V."/>
            <person name="Gundlach H."/>
            <person name="Zhou S."/>
            <person name="Mudge J."/>
            <person name="Bharti A.K."/>
            <person name="Murray J.D."/>
            <person name="Naoumkina M.A."/>
            <person name="Rosen B."/>
            <person name="Silverstein K.A."/>
            <person name="Tang H."/>
            <person name="Rombauts S."/>
            <person name="Zhao P.X."/>
            <person name="Zhou P."/>
            <person name="Barbe V."/>
            <person name="Bardou P."/>
            <person name="Bechner M."/>
            <person name="Bellec A."/>
            <person name="Berger A."/>
            <person name="Berges H."/>
            <person name="Bidwell S."/>
            <person name="Bisseling T."/>
            <person name="Choisne N."/>
            <person name="Couloux A."/>
            <person name="Denny R."/>
            <person name="Deshpande S."/>
            <person name="Dai X."/>
            <person name="Doyle J.J."/>
            <person name="Dudez A.M."/>
            <person name="Farmer A.D."/>
            <person name="Fouteau S."/>
            <person name="Franken C."/>
            <person name="Gibelin C."/>
            <person name="Gish J."/>
            <person name="Goldstein S."/>
            <person name="Gonzalez A.J."/>
            <person name="Green P.J."/>
            <person name="Hallab A."/>
            <person name="Hartog M."/>
            <person name="Hua A."/>
            <person name="Humphray S.J."/>
            <person name="Jeong D.H."/>
            <person name="Jing Y."/>
            <person name="Jocker A."/>
            <person name="Kenton S.M."/>
            <person name="Kim D.J."/>
            <person name="Klee K."/>
            <person name="Lai H."/>
            <person name="Lang C."/>
            <person name="Lin S."/>
            <person name="Macmil S.L."/>
            <person name="Magdelenat G."/>
            <person name="Matthews L."/>
            <person name="McCorrison J."/>
            <person name="Monaghan E.L."/>
            <person name="Mun J.H."/>
            <person name="Najar F.Z."/>
            <person name="Nicholson C."/>
            <person name="Noirot C."/>
            <person name="O'Bleness M."/>
            <person name="Paule C.R."/>
            <person name="Poulain J."/>
            <person name="Prion F."/>
            <person name="Qin B."/>
            <person name="Qu C."/>
            <person name="Retzel E.F."/>
            <person name="Riddle C."/>
            <person name="Sallet E."/>
            <person name="Samain S."/>
            <person name="Samson N."/>
            <person name="Sanders I."/>
            <person name="Saurat O."/>
            <person name="Scarpelli C."/>
            <person name="Schiex T."/>
            <person name="Segurens B."/>
            <person name="Severin A.J."/>
            <person name="Sherrier D.J."/>
            <person name="Shi R."/>
            <person name="Sims S."/>
            <person name="Singer S.R."/>
            <person name="Sinharoy S."/>
            <person name="Sterck L."/>
            <person name="Viollet A."/>
            <person name="Wang B.B."/>
            <person name="Wang K."/>
            <person name="Wang M."/>
            <person name="Wang X."/>
            <person name="Warfsmann J."/>
            <person name="Weissenbach J."/>
            <person name="White D.D."/>
            <person name="White J.D."/>
            <person name="Wiley G.B."/>
            <person name="Wincker P."/>
            <person name="Xing Y."/>
            <person name="Yang L."/>
            <person name="Yao Z."/>
            <person name="Ying F."/>
            <person name="Zhai J."/>
            <person name="Zhou L."/>
            <person name="Zuber A."/>
            <person name="Denarie J."/>
            <person name="Dixon R.A."/>
            <person name="May G.D."/>
            <person name="Schwartz D.C."/>
            <person name="Rogers J."/>
            <person name="Quetier F."/>
            <person name="Town C.D."/>
            <person name="Roe B.A."/>
        </authorList>
    </citation>
    <scope>NUCLEOTIDE SEQUENCE [LARGE SCALE GENOMIC DNA]</scope>
    <source>
        <strain evidence="1">A17</strain>
        <strain evidence="2 3">cv. Jemalong A17</strain>
    </source>
</reference>
<keyword evidence="3" id="KW-1185">Reference proteome</keyword>
<protein>
    <submittedName>
        <fullName evidence="1 2">Uncharacterized protein</fullName>
    </submittedName>
</protein>
<dbReference type="EMBL" id="CM001224">
    <property type="protein sequence ID" value="AET02631.1"/>
    <property type="molecule type" value="Genomic_DNA"/>
</dbReference>
<name>G7L7P0_MEDTR</name>
<gene>
    <name evidence="1" type="ordered locus">MTR_8g044920</name>
</gene>
<evidence type="ECO:0000313" key="2">
    <source>
        <dbReference type="EnsemblPlants" id="AET02631"/>
    </source>
</evidence>
<proteinExistence type="predicted"/>
<evidence type="ECO:0000313" key="1">
    <source>
        <dbReference type="EMBL" id="AET02631.1"/>
    </source>
</evidence>
<evidence type="ECO:0000313" key="3">
    <source>
        <dbReference type="Proteomes" id="UP000002051"/>
    </source>
</evidence>
<reference evidence="2" key="3">
    <citation type="submission" date="2015-04" db="UniProtKB">
        <authorList>
            <consortium name="EnsemblPlants"/>
        </authorList>
    </citation>
    <scope>IDENTIFICATION</scope>
    <source>
        <strain evidence="2">cv. Jemalong A17</strain>
    </source>
</reference>
<sequence>MVVTPYLSGLNLFYPGGDVIDSLSCTMLGSATKRLKESDLVVTQPSNNFGR</sequence>
<reference evidence="1 3" key="2">
    <citation type="journal article" date="2014" name="BMC Genomics">
        <title>An improved genome release (version Mt4.0) for the model legume Medicago truncatula.</title>
        <authorList>
            <person name="Tang H."/>
            <person name="Krishnakumar V."/>
            <person name="Bidwell S."/>
            <person name="Rosen B."/>
            <person name="Chan A."/>
            <person name="Zhou S."/>
            <person name="Gentzbittel L."/>
            <person name="Childs K.L."/>
            <person name="Yandell M."/>
            <person name="Gundlach H."/>
            <person name="Mayer K.F."/>
            <person name="Schwartz D.C."/>
            <person name="Town C.D."/>
        </authorList>
    </citation>
    <scope>GENOME REANNOTATION</scope>
    <source>
        <strain evidence="2 3">cv. Jemalong A17</strain>
    </source>
</reference>